<dbReference type="InterPro" id="IPR011008">
    <property type="entry name" value="Dimeric_a/b-barrel"/>
</dbReference>
<dbReference type="PANTHER" id="PTHR33336:SF3">
    <property type="entry name" value="ABM DOMAIN-CONTAINING PROTEIN"/>
    <property type="match status" value="1"/>
</dbReference>
<sequence length="102" mass="11139">MSAGQVTLYAEFTAVPGSADEIESLIQAYAQVVRTEPGNVAFDVYRRIEAPERFFVFEVYCDRDAFNAHLGAEAASAFNAKLMPRIVEPQSALSFLTQATGS</sequence>
<dbReference type="InterPro" id="IPR007138">
    <property type="entry name" value="ABM_dom"/>
</dbReference>
<dbReference type="GO" id="GO:0004497">
    <property type="term" value="F:monooxygenase activity"/>
    <property type="evidence" value="ECO:0007669"/>
    <property type="project" value="UniProtKB-KW"/>
</dbReference>
<dbReference type="Pfam" id="PF03992">
    <property type="entry name" value="ABM"/>
    <property type="match status" value="1"/>
</dbReference>
<keyword evidence="3" id="KW-1185">Reference proteome</keyword>
<name>A0ABU0PC46_9MICO</name>
<protein>
    <submittedName>
        <fullName evidence="2">Quinol monooxygenase YgiN</fullName>
    </submittedName>
</protein>
<proteinExistence type="predicted"/>
<feature type="domain" description="ABM" evidence="1">
    <location>
        <begin position="6"/>
        <end position="95"/>
    </location>
</feature>
<dbReference type="InterPro" id="IPR050744">
    <property type="entry name" value="AI-2_Isomerase_LsrG"/>
</dbReference>
<dbReference type="RefSeq" id="WP_307363091.1">
    <property type="nucleotide sequence ID" value="NZ_JAUSXK010000001.1"/>
</dbReference>
<dbReference type="PANTHER" id="PTHR33336">
    <property type="entry name" value="QUINOL MONOOXYGENASE YGIN-RELATED"/>
    <property type="match status" value="1"/>
</dbReference>
<dbReference type="Gene3D" id="3.30.70.100">
    <property type="match status" value="1"/>
</dbReference>
<accession>A0ABU0PC46</accession>
<keyword evidence="2" id="KW-0560">Oxidoreductase</keyword>
<evidence type="ECO:0000259" key="1">
    <source>
        <dbReference type="PROSITE" id="PS51725"/>
    </source>
</evidence>
<reference evidence="2 3" key="1">
    <citation type="submission" date="2023-07" db="EMBL/GenBank/DDBJ databases">
        <title>Comparative genomics of wheat-associated soil bacteria to identify genetic determinants of phenazine resistance.</title>
        <authorList>
            <person name="Mouncey N."/>
        </authorList>
    </citation>
    <scope>NUCLEOTIDE SEQUENCE [LARGE SCALE GENOMIC DNA]</scope>
    <source>
        <strain evidence="2 3">W2I7</strain>
    </source>
</reference>
<organism evidence="2 3">
    <name type="scientific">Microbacterium murale</name>
    <dbReference type="NCBI Taxonomy" id="1081040"/>
    <lineage>
        <taxon>Bacteria</taxon>
        <taxon>Bacillati</taxon>
        <taxon>Actinomycetota</taxon>
        <taxon>Actinomycetes</taxon>
        <taxon>Micrococcales</taxon>
        <taxon>Microbacteriaceae</taxon>
        <taxon>Microbacterium</taxon>
    </lineage>
</organism>
<dbReference type="Proteomes" id="UP001239085">
    <property type="component" value="Unassembled WGS sequence"/>
</dbReference>
<dbReference type="EMBL" id="JAUSXK010000001">
    <property type="protein sequence ID" value="MDQ0644908.1"/>
    <property type="molecule type" value="Genomic_DNA"/>
</dbReference>
<dbReference type="SUPFAM" id="SSF54909">
    <property type="entry name" value="Dimeric alpha+beta barrel"/>
    <property type="match status" value="1"/>
</dbReference>
<evidence type="ECO:0000313" key="3">
    <source>
        <dbReference type="Proteomes" id="UP001239085"/>
    </source>
</evidence>
<dbReference type="PROSITE" id="PS51725">
    <property type="entry name" value="ABM"/>
    <property type="match status" value="1"/>
</dbReference>
<comment type="caution">
    <text evidence="2">The sequence shown here is derived from an EMBL/GenBank/DDBJ whole genome shotgun (WGS) entry which is preliminary data.</text>
</comment>
<evidence type="ECO:0000313" key="2">
    <source>
        <dbReference type="EMBL" id="MDQ0644908.1"/>
    </source>
</evidence>
<gene>
    <name evidence="2" type="ORF">QFZ46_003068</name>
</gene>
<keyword evidence="2" id="KW-0503">Monooxygenase</keyword>